<dbReference type="InterPro" id="IPR039650">
    <property type="entry name" value="HdrA-like"/>
</dbReference>
<sequence>MANDKMDRRVFGKYLAGSTAAFVAGANGASAKEPVVDAITRPSNTMLLDGGGQSVWNSTAQHVRTSGWISPDGKVFHEAARNIPIVEEDEVIVCGGGPAGFAAALASARSGAKTRLLEVNGCVGGVWTAGALTLIIDAQNKPGIMREILQKLDDRGASNTLSNGSVAYDTEKTKLLLEDLLLEAGVKIQLHTRVVGAVTDINNRLSVIVTESKSGRQAWRAKSFIDCSGDGDLAAQAGCGYEFGQPGTGLTQPMSLMVLLTGVTTDGIARFVRGDAEPRKLGNPKKNLLAEFQRAGVDPSYGGPTIFRVRDGLYAMMANHEYGTLAIDAAHVTDATLQARREVHKLVNSLKTLGDPWTNLEIIATAEQIGTREGRRILGRYHVTAEDLKKGARFDDAICHVRFGIDVHSTNPGKTKAIEKKPFKSKPYDIPLRALIARDVTGLMMAGRCISGDFIAHSSYRVTGNAVAMGEAAGVASAVAASTGKLPHEVPFSDVSKQLAQLRSEKKTQQVKS</sequence>
<dbReference type="Pfam" id="PF12831">
    <property type="entry name" value="FAD_oxidored"/>
    <property type="match status" value="1"/>
</dbReference>
<name>A0A517RED3_9PLAN</name>
<dbReference type="GO" id="GO:0046872">
    <property type="term" value="F:metal ion binding"/>
    <property type="evidence" value="ECO:0007669"/>
    <property type="project" value="UniProtKB-KW"/>
</dbReference>
<organism evidence="6 7">
    <name type="scientific">Gimesia alba</name>
    <dbReference type="NCBI Taxonomy" id="2527973"/>
    <lineage>
        <taxon>Bacteria</taxon>
        <taxon>Pseudomonadati</taxon>
        <taxon>Planctomycetota</taxon>
        <taxon>Planctomycetia</taxon>
        <taxon>Planctomycetales</taxon>
        <taxon>Planctomycetaceae</taxon>
        <taxon>Gimesia</taxon>
    </lineage>
</organism>
<evidence type="ECO:0000313" key="7">
    <source>
        <dbReference type="Proteomes" id="UP000317171"/>
    </source>
</evidence>
<dbReference type="PANTHER" id="PTHR43498:SF1">
    <property type="entry name" value="COB--COM HETERODISULFIDE REDUCTASE IRON-SULFUR SUBUNIT A"/>
    <property type="match status" value="1"/>
</dbReference>
<keyword evidence="2" id="KW-0479">Metal-binding</keyword>
<evidence type="ECO:0000313" key="6">
    <source>
        <dbReference type="EMBL" id="QDT42241.1"/>
    </source>
</evidence>
<dbReference type="EMBL" id="CP036269">
    <property type="protein sequence ID" value="QDT42241.1"/>
    <property type="molecule type" value="Genomic_DNA"/>
</dbReference>
<dbReference type="GO" id="GO:0051539">
    <property type="term" value="F:4 iron, 4 sulfur cluster binding"/>
    <property type="evidence" value="ECO:0007669"/>
    <property type="project" value="UniProtKB-KW"/>
</dbReference>
<keyword evidence="3" id="KW-0560">Oxidoreductase</keyword>
<evidence type="ECO:0000256" key="4">
    <source>
        <dbReference type="ARBA" id="ARBA00023004"/>
    </source>
</evidence>
<dbReference type="PANTHER" id="PTHR43498">
    <property type="entry name" value="FERREDOXIN:COB-COM HETERODISULFIDE REDUCTASE SUBUNIT A"/>
    <property type="match status" value="1"/>
</dbReference>
<evidence type="ECO:0000256" key="3">
    <source>
        <dbReference type="ARBA" id="ARBA00023002"/>
    </source>
</evidence>
<evidence type="ECO:0000256" key="2">
    <source>
        <dbReference type="ARBA" id="ARBA00022723"/>
    </source>
</evidence>
<keyword evidence="1" id="KW-0004">4Fe-4S</keyword>
<accession>A0A517RED3</accession>
<keyword evidence="4" id="KW-0408">Iron</keyword>
<keyword evidence="7" id="KW-1185">Reference proteome</keyword>
<dbReference type="OrthoDB" id="9777740at2"/>
<dbReference type="PRINTS" id="PR00469">
    <property type="entry name" value="PNDRDTASEII"/>
</dbReference>
<dbReference type="Proteomes" id="UP000317171">
    <property type="component" value="Chromosome"/>
</dbReference>
<dbReference type="KEGG" id="gaz:Pan241w_23220"/>
<gene>
    <name evidence="6" type="ORF">Pan241w_23220</name>
</gene>
<protein>
    <submittedName>
        <fullName evidence="6">Ribulose-1,5-biphosphate synthetase</fullName>
    </submittedName>
</protein>
<evidence type="ECO:0000256" key="1">
    <source>
        <dbReference type="ARBA" id="ARBA00022485"/>
    </source>
</evidence>
<keyword evidence="5" id="KW-0411">Iron-sulfur</keyword>
<dbReference type="RefSeq" id="WP_145215137.1">
    <property type="nucleotide sequence ID" value="NZ_CP036269.1"/>
</dbReference>
<dbReference type="GO" id="GO:0016491">
    <property type="term" value="F:oxidoreductase activity"/>
    <property type="evidence" value="ECO:0007669"/>
    <property type="project" value="UniProtKB-KW"/>
</dbReference>
<dbReference type="InterPro" id="IPR036188">
    <property type="entry name" value="FAD/NAD-bd_sf"/>
</dbReference>
<proteinExistence type="predicted"/>
<evidence type="ECO:0000256" key="5">
    <source>
        <dbReference type="ARBA" id="ARBA00023014"/>
    </source>
</evidence>
<dbReference type="AlphaFoldDB" id="A0A517RED3"/>
<dbReference type="SUPFAM" id="SSF51905">
    <property type="entry name" value="FAD/NAD(P)-binding domain"/>
    <property type="match status" value="1"/>
</dbReference>
<reference evidence="6 7" key="1">
    <citation type="submission" date="2019-02" db="EMBL/GenBank/DDBJ databases">
        <title>Deep-cultivation of Planctomycetes and their phenomic and genomic characterization uncovers novel biology.</title>
        <authorList>
            <person name="Wiegand S."/>
            <person name="Jogler M."/>
            <person name="Boedeker C."/>
            <person name="Pinto D."/>
            <person name="Vollmers J."/>
            <person name="Rivas-Marin E."/>
            <person name="Kohn T."/>
            <person name="Peeters S.H."/>
            <person name="Heuer A."/>
            <person name="Rast P."/>
            <person name="Oberbeckmann S."/>
            <person name="Bunk B."/>
            <person name="Jeske O."/>
            <person name="Meyerdierks A."/>
            <person name="Storesund J.E."/>
            <person name="Kallscheuer N."/>
            <person name="Luecker S."/>
            <person name="Lage O.M."/>
            <person name="Pohl T."/>
            <person name="Merkel B.J."/>
            <person name="Hornburger P."/>
            <person name="Mueller R.-W."/>
            <person name="Bruemmer F."/>
            <person name="Labrenz M."/>
            <person name="Spormann A.M."/>
            <person name="Op den Camp H."/>
            <person name="Overmann J."/>
            <person name="Amann R."/>
            <person name="Jetten M.S.M."/>
            <person name="Mascher T."/>
            <person name="Medema M.H."/>
            <person name="Devos D.P."/>
            <person name="Kaster A.-K."/>
            <person name="Ovreas L."/>
            <person name="Rohde M."/>
            <person name="Galperin M.Y."/>
            <person name="Jogler C."/>
        </authorList>
    </citation>
    <scope>NUCLEOTIDE SEQUENCE [LARGE SCALE GENOMIC DNA]</scope>
    <source>
        <strain evidence="6 7">Pan241w</strain>
    </source>
</reference>
<dbReference type="Gene3D" id="3.50.50.60">
    <property type="entry name" value="FAD/NAD(P)-binding domain"/>
    <property type="match status" value="1"/>
</dbReference>